<dbReference type="InterPro" id="IPR036737">
    <property type="entry name" value="OmpA-like_sf"/>
</dbReference>
<proteinExistence type="predicted"/>
<dbReference type="EMBL" id="CP029480">
    <property type="protein sequence ID" value="AWW00402.1"/>
    <property type="molecule type" value="Genomic_DNA"/>
</dbReference>
<dbReference type="InterPro" id="IPR050330">
    <property type="entry name" value="Bact_OuterMem_StrucFunc"/>
</dbReference>
<dbReference type="Gene3D" id="3.30.1330.60">
    <property type="entry name" value="OmpA-like domain"/>
    <property type="match status" value="1"/>
</dbReference>
<dbReference type="OrthoDB" id="9782229at2"/>
<dbReference type="InterPro" id="IPR039567">
    <property type="entry name" value="Gly-zipper"/>
</dbReference>
<keyword evidence="2 4" id="KW-0472">Membrane</keyword>
<dbReference type="PANTHER" id="PTHR30329">
    <property type="entry name" value="STATOR ELEMENT OF FLAGELLAR MOTOR COMPLEX"/>
    <property type="match status" value="1"/>
</dbReference>
<organism evidence="6 7">
    <name type="scientific">Arcticibacterium luteifluviistationis</name>
    <dbReference type="NCBI Taxonomy" id="1784714"/>
    <lineage>
        <taxon>Bacteria</taxon>
        <taxon>Pseudomonadati</taxon>
        <taxon>Bacteroidota</taxon>
        <taxon>Cytophagia</taxon>
        <taxon>Cytophagales</taxon>
        <taxon>Leadbetterellaceae</taxon>
        <taxon>Arcticibacterium</taxon>
    </lineage>
</organism>
<protein>
    <recommendedName>
        <fullName evidence="5">OmpA-like domain-containing protein</fullName>
    </recommendedName>
</protein>
<sequence length="234" mass="24927">MKKQKLKSILAVGIAFTLLTTSCNTFKKLTKEQKGAVVGATGGAAAGAAIGSKSKNPAVYAIVGSAIGGVAGAVVGKYMDKQAKEIEEDLGANAEVERIEEGIKVTMGSGILFGFDSYQLSANAKNNLTELSKTLDKYKDTEIMVGGHTDNVGTDSYNEALSEKRAKAVATYLSQKGVKRNRFVVMGFGEDKPEYDNDTEAGQMKNRRVELAIVADSKLKQEAKKEANDMASNK</sequence>
<dbReference type="Pfam" id="PF00691">
    <property type="entry name" value="OmpA"/>
    <property type="match status" value="1"/>
</dbReference>
<feature type="domain" description="OmpA-like" evidence="5">
    <location>
        <begin position="100"/>
        <end position="217"/>
    </location>
</feature>
<dbReference type="GO" id="GO:0009279">
    <property type="term" value="C:cell outer membrane"/>
    <property type="evidence" value="ECO:0007669"/>
    <property type="project" value="UniProtKB-SubCell"/>
</dbReference>
<keyword evidence="7" id="KW-1185">Reference proteome</keyword>
<name>A0A2Z4GGT9_9BACT</name>
<dbReference type="Proteomes" id="UP000249873">
    <property type="component" value="Chromosome"/>
</dbReference>
<reference evidence="6 7" key="1">
    <citation type="submission" date="2018-05" db="EMBL/GenBank/DDBJ databases">
        <title>Complete genome sequence of Arcticibacterium luteifluviistationis SM1504T, a cytophagaceae bacterium isolated from Arctic surface seawater.</title>
        <authorList>
            <person name="Li Y."/>
            <person name="Qin Q.-L."/>
        </authorList>
    </citation>
    <scope>NUCLEOTIDE SEQUENCE [LARGE SCALE GENOMIC DNA]</scope>
    <source>
        <strain evidence="6 7">SM1504</strain>
    </source>
</reference>
<evidence type="ECO:0000313" key="7">
    <source>
        <dbReference type="Proteomes" id="UP000249873"/>
    </source>
</evidence>
<dbReference type="AlphaFoldDB" id="A0A2Z4GGT9"/>
<evidence type="ECO:0000256" key="4">
    <source>
        <dbReference type="PROSITE-ProRule" id="PRU00473"/>
    </source>
</evidence>
<dbReference type="InterPro" id="IPR006664">
    <property type="entry name" value="OMP_bac"/>
</dbReference>
<dbReference type="SUPFAM" id="SSF103088">
    <property type="entry name" value="OmpA-like"/>
    <property type="match status" value="1"/>
</dbReference>
<comment type="subcellular location">
    <subcellularLocation>
        <location evidence="1">Cell outer membrane</location>
    </subcellularLocation>
</comment>
<dbReference type="PANTHER" id="PTHR30329:SF21">
    <property type="entry name" value="LIPOPROTEIN YIAD-RELATED"/>
    <property type="match status" value="1"/>
</dbReference>
<keyword evidence="3" id="KW-0998">Cell outer membrane</keyword>
<evidence type="ECO:0000256" key="1">
    <source>
        <dbReference type="ARBA" id="ARBA00004442"/>
    </source>
</evidence>
<dbReference type="KEGG" id="als:DJ013_20370"/>
<evidence type="ECO:0000256" key="3">
    <source>
        <dbReference type="ARBA" id="ARBA00023237"/>
    </source>
</evidence>
<accession>A0A2Z4GGT9</accession>
<gene>
    <name evidence="6" type="ORF">DJ013_20370</name>
</gene>
<dbReference type="PROSITE" id="PS51123">
    <property type="entry name" value="OMPA_2"/>
    <property type="match status" value="1"/>
</dbReference>
<dbReference type="CDD" id="cd07185">
    <property type="entry name" value="OmpA_C-like"/>
    <property type="match status" value="1"/>
</dbReference>
<dbReference type="PRINTS" id="PR01023">
    <property type="entry name" value="NAFLGMOTY"/>
</dbReference>
<dbReference type="PROSITE" id="PS51257">
    <property type="entry name" value="PROKAR_LIPOPROTEIN"/>
    <property type="match status" value="1"/>
</dbReference>
<evidence type="ECO:0000256" key="2">
    <source>
        <dbReference type="ARBA" id="ARBA00023136"/>
    </source>
</evidence>
<dbReference type="Pfam" id="PF13488">
    <property type="entry name" value="Gly-zipper_Omp"/>
    <property type="match status" value="1"/>
</dbReference>
<evidence type="ECO:0000259" key="5">
    <source>
        <dbReference type="PROSITE" id="PS51123"/>
    </source>
</evidence>
<dbReference type="InterPro" id="IPR006665">
    <property type="entry name" value="OmpA-like"/>
</dbReference>
<dbReference type="PRINTS" id="PR01021">
    <property type="entry name" value="OMPADOMAIN"/>
</dbReference>
<dbReference type="RefSeq" id="WP_111373768.1">
    <property type="nucleotide sequence ID" value="NZ_CP029480.1"/>
</dbReference>
<evidence type="ECO:0000313" key="6">
    <source>
        <dbReference type="EMBL" id="AWW00402.1"/>
    </source>
</evidence>